<evidence type="ECO:0000259" key="2">
    <source>
        <dbReference type="Pfam" id="PF00144"/>
    </source>
</evidence>
<dbReference type="Pfam" id="PF00144">
    <property type="entry name" value="Beta-lactamase"/>
    <property type="match status" value="1"/>
</dbReference>
<gene>
    <name evidence="3" type="ORF">K3152_09210</name>
</gene>
<dbReference type="EMBL" id="JAIGNK010000003">
    <property type="protein sequence ID" value="MBX7458422.1"/>
    <property type="molecule type" value="Genomic_DNA"/>
</dbReference>
<name>A0ABS7IXY1_9SPHN</name>
<evidence type="ECO:0000313" key="4">
    <source>
        <dbReference type="Proteomes" id="UP000783253"/>
    </source>
</evidence>
<proteinExistence type="predicted"/>
<organism evidence="3 4">
    <name type="scientific">Qipengyuania polymorpha</name>
    <dbReference type="NCBI Taxonomy" id="2867234"/>
    <lineage>
        <taxon>Bacteria</taxon>
        <taxon>Pseudomonadati</taxon>
        <taxon>Pseudomonadota</taxon>
        <taxon>Alphaproteobacteria</taxon>
        <taxon>Sphingomonadales</taxon>
        <taxon>Erythrobacteraceae</taxon>
        <taxon>Qipengyuania</taxon>
    </lineage>
</organism>
<keyword evidence="1" id="KW-0732">Signal</keyword>
<dbReference type="PANTHER" id="PTHR43283">
    <property type="entry name" value="BETA-LACTAMASE-RELATED"/>
    <property type="match status" value="1"/>
</dbReference>
<dbReference type="InterPro" id="IPR012338">
    <property type="entry name" value="Beta-lactam/transpept-like"/>
</dbReference>
<evidence type="ECO:0000313" key="3">
    <source>
        <dbReference type="EMBL" id="MBX7458422.1"/>
    </source>
</evidence>
<sequence>MKLLLRVVAALAACLGTPLAAQDYEPDCERIAAFLDDIVEQERVAGASALVWKGGAERCFDAAGMADREKGREFNRDTVVQFFSMTKPVTGVAVMTLWEEGKFHLDDPLHWHLPEFRDVEVLRGETVDGRVITSPPRRPITVRDVLRHTAGFTYGPDGDPQNHADLVWNDLQPLSPDKSLAEFSQAMAQVPLLYEPGTQWHYSAAVDVQARLVEVLSGKPFAQYVEKTIFDPLGMDDMGWPNARTDLHRLATIYDVGPGGTFTPVLNPDWIAAGFVGKPMTMGGGGLVGTVDDYLRFARMLLGDGALDDVRILKPATVGLMATDHLDPSIGPERRSFLPGKGSGGFGFDFFVRTAPPATPDENRGSVGEFFWDGWPSMLFWVDPHQDMVVIFATQKMPFDNQLHHDFRDAVYGPEYTGR</sequence>
<dbReference type="RefSeq" id="WP_221573839.1">
    <property type="nucleotide sequence ID" value="NZ_JAIGNK010000003.1"/>
</dbReference>
<dbReference type="Proteomes" id="UP000783253">
    <property type="component" value="Unassembled WGS sequence"/>
</dbReference>
<dbReference type="Gene3D" id="3.40.710.10">
    <property type="entry name" value="DD-peptidase/beta-lactamase superfamily"/>
    <property type="match status" value="1"/>
</dbReference>
<dbReference type="InterPro" id="IPR050789">
    <property type="entry name" value="Diverse_Enzym_Activities"/>
</dbReference>
<feature type="domain" description="Beta-lactamase-related" evidence="2">
    <location>
        <begin position="32"/>
        <end position="404"/>
    </location>
</feature>
<accession>A0ABS7IXY1</accession>
<feature type="chain" id="PRO_5045914808" evidence="1">
    <location>
        <begin position="21"/>
        <end position="419"/>
    </location>
</feature>
<reference evidence="3 4" key="1">
    <citation type="submission" date="2021-08" db="EMBL/GenBank/DDBJ databases">
        <title>Comparative Genomics Analysis of the Genus Qipengyuania Reveals Extensive Genetic Diversity and Metabolic Versatility, Including the Description of Fifteen Novel Species.</title>
        <authorList>
            <person name="Liu Y."/>
        </authorList>
    </citation>
    <scope>NUCLEOTIDE SEQUENCE [LARGE SCALE GENOMIC DNA]</scope>
    <source>
        <strain evidence="3 4">1NDH17</strain>
    </source>
</reference>
<dbReference type="InterPro" id="IPR001466">
    <property type="entry name" value="Beta-lactam-related"/>
</dbReference>
<evidence type="ECO:0000256" key="1">
    <source>
        <dbReference type="SAM" id="SignalP"/>
    </source>
</evidence>
<comment type="caution">
    <text evidence="3">The sequence shown here is derived from an EMBL/GenBank/DDBJ whole genome shotgun (WGS) entry which is preliminary data.</text>
</comment>
<keyword evidence="4" id="KW-1185">Reference proteome</keyword>
<dbReference type="PANTHER" id="PTHR43283:SF3">
    <property type="entry name" value="BETA-LACTAMASE FAMILY PROTEIN (AFU_ORTHOLOGUE AFUA_5G07500)"/>
    <property type="match status" value="1"/>
</dbReference>
<protein>
    <submittedName>
        <fullName evidence="3">Beta-lactamase family protein</fullName>
    </submittedName>
</protein>
<feature type="signal peptide" evidence="1">
    <location>
        <begin position="1"/>
        <end position="20"/>
    </location>
</feature>
<dbReference type="SUPFAM" id="SSF56601">
    <property type="entry name" value="beta-lactamase/transpeptidase-like"/>
    <property type="match status" value="1"/>
</dbReference>